<dbReference type="AlphaFoldDB" id="A0A7R6TNM2"/>
<dbReference type="InterPro" id="IPR004559">
    <property type="entry name" value="HemW-like"/>
</dbReference>
<dbReference type="SUPFAM" id="SSF102114">
    <property type="entry name" value="Radical SAM enzymes"/>
    <property type="match status" value="1"/>
</dbReference>
<dbReference type="SFLD" id="SFLDS00029">
    <property type="entry name" value="Radical_SAM"/>
    <property type="match status" value="1"/>
</dbReference>
<dbReference type="InterPro" id="IPR034505">
    <property type="entry name" value="Coproporphyrinogen-III_oxidase"/>
</dbReference>
<dbReference type="InterPro" id="IPR007197">
    <property type="entry name" value="rSAM"/>
</dbReference>
<name>A0A7R6TNM2_9RHOO</name>
<dbReference type="Pfam" id="PF04055">
    <property type="entry name" value="Radical_SAM"/>
    <property type="match status" value="1"/>
</dbReference>
<sequence length="404" mass="44383">MQIITFVPSLGSRAAAAGALQPNFTQAVPLSLYVHIPWCVRKCPYCDFNSHAAPEQLPENELVDALLQDLTLALPGIWGRRVETIFFGGGTPSLLSPAAIDRLITGFRTLLPLSPNAEITLEANPGTVDADRFAGFRAAGVNRLSLGIQSFDDASLHALGRIHDRTQAIAAIEAAAKHFDTFNLDLMVGLPQQDTAAALADINQALAFNPPHFSCYQLTLEPHTPFAAAPPANLPDDDVCAEIQDELEARLAAAGYTHYETSAFALPGHQCRHNLNYWTFGDYLGIGPGAHSKLTNHEGARRQMRYKSPKAYLMAATTGNFIQTDEPILATDLPGEFMMNALRLNEGFGIELFERYTGLPWLIVSRQVDAAIQDGFLEWVEPNQHLRPTLQGRRFLNVLLQRFL</sequence>
<dbReference type="InterPro" id="IPR010723">
    <property type="entry name" value="HemN_C"/>
</dbReference>
<organism evidence="4 5">
    <name type="scientific">Fluviibacter phosphoraccumulans</name>
    <dbReference type="NCBI Taxonomy" id="1751046"/>
    <lineage>
        <taxon>Bacteria</taxon>
        <taxon>Pseudomonadati</taxon>
        <taxon>Pseudomonadota</taxon>
        <taxon>Betaproteobacteria</taxon>
        <taxon>Rhodocyclales</taxon>
        <taxon>Fluviibacteraceae</taxon>
        <taxon>Fluviibacter</taxon>
    </lineage>
</organism>
<protein>
    <recommendedName>
        <fullName evidence="2">Heme chaperone HemW</fullName>
    </recommendedName>
</protein>
<evidence type="ECO:0000313" key="5">
    <source>
        <dbReference type="Proteomes" id="UP000463961"/>
    </source>
</evidence>
<dbReference type="PANTHER" id="PTHR13932:SF5">
    <property type="entry name" value="RADICAL S-ADENOSYL METHIONINE DOMAIN-CONTAINING PROTEIN 1, MITOCHONDRIAL"/>
    <property type="match status" value="1"/>
</dbReference>
<comment type="similarity">
    <text evidence="1">Belongs to the anaerobic coproporphyrinogen-III oxidase family. HemW subfamily.</text>
</comment>
<reference evidence="5" key="1">
    <citation type="submission" date="2020-01" db="EMBL/GenBank/DDBJ databases">
        <title>Phosphoaccumulans saitamaens gen. nov., sp. nov., a polyphosphate accumulating bacterium isolated from surface river water.</title>
        <authorList>
            <person name="Watanabe K."/>
            <person name="Suda W."/>
        </authorList>
    </citation>
    <scope>NUCLEOTIDE SEQUENCE [LARGE SCALE GENOMIC DNA]</scope>
    <source>
        <strain evidence="5">ICHIAU1</strain>
    </source>
</reference>
<dbReference type="RefSeq" id="WP_162048873.1">
    <property type="nucleotide sequence ID" value="NZ_AP022345.1"/>
</dbReference>
<dbReference type="Pfam" id="PF06969">
    <property type="entry name" value="HemN_C"/>
    <property type="match status" value="1"/>
</dbReference>
<dbReference type="SFLD" id="SFLDG01065">
    <property type="entry name" value="anaerobic_coproporphyrinogen-I"/>
    <property type="match status" value="1"/>
</dbReference>
<dbReference type="SFLD" id="SFLDF00562">
    <property type="entry name" value="HemN-like__clustered_with_heat"/>
    <property type="match status" value="1"/>
</dbReference>
<keyword evidence="2" id="KW-0004">4Fe-4S</keyword>
<keyword evidence="2" id="KW-0408">Iron</keyword>
<keyword evidence="2" id="KW-0143">Chaperone</keyword>
<dbReference type="NCBIfam" id="TIGR00539">
    <property type="entry name" value="hemN_rel"/>
    <property type="match status" value="1"/>
</dbReference>
<evidence type="ECO:0000313" key="4">
    <source>
        <dbReference type="EMBL" id="BBU68193.1"/>
    </source>
</evidence>
<gene>
    <name evidence="4" type="ORF">ICHIAU1_04760</name>
</gene>
<comment type="subcellular location">
    <subcellularLocation>
        <location evidence="2">Cytoplasm</location>
    </subcellularLocation>
</comment>
<accession>A0A7R6TNM2</accession>
<proteinExistence type="inferred from homology"/>
<dbReference type="GO" id="GO:0005737">
    <property type="term" value="C:cytoplasm"/>
    <property type="evidence" value="ECO:0007669"/>
    <property type="project" value="UniProtKB-SubCell"/>
</dbReference>
<dbReference type="InterPro" id="IPR006638">
    <property type="entry name" value="Elp3/MiaA/NifB-like_rSAM"/>
</dbReference>
<dbReference type="GO" id="GO:0006779">
    <property type="term" value="P:porphyrin-containing compound biosynthetic process"/>
    <property type="evidence" value="ECO:0007669"/>
    <property type="project" value="InterPro"/>
</dbReference>
<dbReference type="PANTHER" id="PTHR13932">
    <property type="entry name" value="COPROPORPHYRINIGEN III OXIDASE"/>
    <property type="match status" value="1"/>
</dbReference>
<dbReference type="GO" id="GO:0046872">
    <property type="term" value="F:metal ion binding"/>
    <property type="evidence" value="ECO:0007669"/>
    <property type="project" value="UniProtKB-UniRule"/>
</dbReference>
<keyword evidence="2" id="KW-0479">Metal-binding</keyword>
<dbReference type="SFLD" id="SFLDG01082">
    <property type="entry name" value="B12-binding_domain_containing"/>
    <property type="match status" value="1"/>
</dbReference>
<evidence type="ECO:0000259" key="3">
    <source>
        <dbReference type="PROSITE" id="PS51918"/>
    </source>
</evidence>
<dbReference type="SFLD" id="SFLDF00288">
    <property type="entry name" value="HemN-like__clustered_with_nucl"/>
    <property type="match status" value="1"/>
</dbReference>
<dbReference type="Proteomes" id="UP000463961">
    <property type="component" value="Chromosome"/>
</dbReference>
<keyword evidence="2" id="KW-0349">Heme</keyword>
<dbReference type="CDD" id="cd01335">
    <property type="entry name" value="Radical_SAM"/>
    <property type="match status" value="1"/>
</dbReference>
<keyword evidence="2" id="KW-0411">Iron-sulfur</keyword>
<evidence type="ECO:0000256" key="2">
    <source>
        <dbReference type="RuleBase" id="RU364116"/>
    </source>
</evidence>
<dbReference type="PROSITE" id="PS51918">
    <property type="entry name" value="RADICAL_SAM"/>
    <property type="match status" value="1"/>
</dbReference>
<dbReference type="InterPro" id="IPR058240">
    <property type="entry name" value="rSAM_sf"/>
</dbReference>
<comment type="function">
    <text evidence="2">Probably acts as a heme chaperone, transferring heme to an unknown acceptor. Binds one molecule of heme per monomer, possibly covalently. Binds 1 [4Fe-4S] cluster. The cluster is coordinated with 3 cysteines and an exchangeable S-adenosyl-L-methionine.</text>
</comment>
<dbReference type="OrthoDB" id="9808022at2"/>
<dbReference type="EMBL" id="AP022345">
    <property type="protein sequence ID" value="BBU68193.1"/>
    <property type="molecule type" value="Genomic_DNA"/>
</dbReference>
<dbReference type="SMART" id="SM00729">
    <property type="entry name" value="Elp3"/>
    <property type="match status" value="1"/>
</dbReference>
<keyword evidence="5" id="KW-1185">Reference proteome</keyword>
<dbReference type="GO" id="GO:0051539">
    <property type="term" value="F:4 iron, 4 sulfur cluster binding"/>
    <property type="evidence" value="ECO:0007669"/>
    <property type="project" value="UniProtKB-UniRule"/>
</dbReference>
<keyword evidence="2" id="KW-0949">S-adenosyl-L-methionine</keyword>
<dbReference type="GO" id="GO:0004109">
    <property type="term" value="F:coproporphyrinogen oxidase activity"/>
    <property type="evidence" value="ECO:0007669"/>
    <property type="project" value="InterPro"/>
</dbReference>
<evidence type="ECO:0000256" key="1">
    <source>
        <dbReference type="ARBA" id="ARBA00006100"/>
    </source>
</evidence>
<feature type="domain" description="Radical SAM core" evidence="3">
    <location>
        <begin position="24"/>
        <end position="257"/>
    </location>
</feature>
<dbReference type="Gene3D" id="3.30.750.200">
    <property type="match status" value="1"/>
</dbReference>
<keyword evidence="2" id="KW-0963">Cytoplasm</keyword>